<feature type="region of interest" description="Disordered" evidence="1">
    <location>
        <begin position="1"/>
        <end position="78"/>
    </location>
</feature>
<comment type="caution">
    <text evidence="2">The sequence shown here is derived from an EMBL/GenBank/DDBJ whole genome shotgun (WGS) entry which is preliminary data.</text>
</comment>
<keyword evidence="3" id="KW-1185">Reference proteome</keyword>
<dbReference type="RefSeq" id="WP_377763737.1">
    <property type="nucleotide sequence ID" value="NZ_JBHRXY010000030.1"/>
</dbReference>
<dbReference type="Proteomes" id="UP001595539">
    <property type="component" value="Unassembled WGS sequence"/>
</dbReference>
<evidence type="ECO:0000313" key="2">
    <source>
        <dbReference type="EMBL" id="MFC3631453.1"/>
    </source>
</evidence>
<organism evidence="2 3">
    <name type="scientific">Paracoccus angustae</name>
    <dbReference type="NCBI Taxonomy" id="1671480"/>
    <lineage>
        <taxon>Bacteria</taxon>
        <taxon>Pseudomonadati</taxon>
        <taxon>Pseudomonadota</taxon>
        <taxon>Alphaproteobacteria</taxon>
        <taxon>Rhodobacterales</taxon>
        <taxon>Paracoccaceae</taxon>
        <taxon>Paracoccus</taxon>
    </lineage>
</organism>
<name>A0ABV7U8M0_9RHOB</name>
<proteinExistence type="predicted"/>
<evidence type="ECO:0000256" key="1">
    <source>
        <dbReference type="SAM" id="MobiDB-lite"/>
    </source>
</evidence>
<reference evidence="3" key="1">
    <citation type="journal article" date="2019" name="Int. J. Syst. Evol. Microbiol.">
        <title>The Global Catalogue of Microorganisms (GCM) 10K type strain sequencing project: providing services to taxonomists for standard genome sequencing and annotation.</title>
        <authorList>
            <consortium name="The Broad Institute Genomics Platform"/>
            <consortium name="The Broad Institute Genome Sequencing Center for Infectious Disease"/>
            <person name="Wu L."/>
            <person name="Ma J."/>
        </authorList>
    </citation>
    <scope>NUCLEOTIDE SEQUENCE [LARGE SCALE GENOMIC DNA]</scope>
    <source>
        <strain evidence="3">KCTC 42473</strain>
    </source>
</reference>
<sequence length="78" mass="8720">MSWRKHARPVNQGARNEHGQRFRKSAGGNTRWRSASFRREYDLRGQPVPAPLHRERAPGLATTGKAAADKETGARRAA</sequence>
<accession>A0ABV7U8M0</accession>
<evidence type="ECO:0000313" key="3">
    <source>
        <dbReference type="Proteomes" id="UP001595539"/>
    </source>
</evidence>
<protein>
    <submittedName>
        <fullName evidence="2">Uncharacterized protein</fullName>
    </submittedName>
</protein>
<feature type="compositionally biased region" description="Basic and acidic residues" evidence="1">
    <location>
        <begin position="67"/>
        <end position="78"/>
    </location>
</feature>
<gene>
    <name evidence="2" type="ORF">ACFOM8_18640</name>
</gene>
<dbReference type="EMBL" id="JBHRXY010000030">
    <property type="protein sequence ID" value="MFC3631453.1"/>
    <property type="molecule type" value="Genomic_DNA"/>
</dbReference>